<dbReference type="GO" id="GO:0005524">
    <property type="term" value="F:ATP binding"/>
    <property type="evidence" value="ECO:0007669"/>
    <property type="project" value="UniProtKB-KW"/>
</dbReference>
<keyword evidence="8" id="KW-0902">Two-component regulatory system</keyword>
<evidence type="ECO:0000256" key="7">
    <source>
        <dbReference type="ARBA" id="ARBA00022840"/>
    </source>
</evidence>
<dbReference type="InterPro" id="IPR003661">
    <property type="entry name" value="HisK_dim/P_dom"/>
</dbReference>
<evidence type="ECO:0000256" key="2">
    <source>
        <dbReference type="ARBA" id="ARBA00012438"/>
    </source>
</evidence>
<sequence>MICTPPEAPRRRSYAFLQETISSLCASFPENMRSLTRRACEMSDCPASLYIRIREDGKTRYLAAGHAVSKGLLGITMPQEHEGPAMDHWILEHTGFEHTLSFPVSLRSGGYAYLTMLADKPRRLTIKQYDALEVITLALTHAEELQDASRGNLTQDLFSSSQERAREQCDETLLTSVCRELVEQHGAESAWIALVDRTRVPDGRFFHTGLTTDETARLDTMLKEGKISGCASRSMNTADGQVISSPRLKCSACPMSEDFEGFGHLSIGICFNDQPYGWLTVSVPSRYISDHIQHAVLQDLIASLGISLHSRELDRQNLETQKSRERMLKHFERLSAFRIKQVEMMKNASVRKILQATIDEAEEWTESRIGFFHFIEAEHETISMQAWSTRTIESMCRMKDMYGHYQLDHAGIWADAIREKRTVTHNDYPSAPNRKGLPEDHAELLRDMAVPIIRNGRVMAILGVGNKSRYYDEDDAFWVAALADQTWEIIENKLFVEHQELMRHQLEHAKKMEMIGNLASGLTHEINNPLNFIRLNIANLDEDFPNLTNLVTLYRQLLEGMESIDACSPITREIRSREEAIDIDGLMENLSAVIASTRHGVERITGITRSMRNFSFKNLTDTHINSNINKTIQDTLLIVNHESADTADIRTDLGKIPAVACNPSQIGQVVLNLLMNSLQAIRQQKRTVKGQIGIKTWADTTRIYCSITDDGPGIEQSVRQEIFTPFYTTKERGIGTGLGLSISYDIIVHKHQGQLDFECPPEGGTVFTMALPLQQETASNQREVQS</sequence>
<dbReference type="Gene3D" id="3.30.450.40">
    <property type="match status" value="1"/>
</dbReference>
<dbReference type="EMBL" id="LVWG01000032">
    <property type="protein sequence ID" value="KZK73923.1"/>
    <property type="molecule type" value="Genomic_DNA"/>
</dbReference>
<dbReference type="RefSeq" id="WP_303681730.1">
    <property type="nucleotide sequence ID" value="NZ_LVWG01000032.1"/>
</dbReference>
<dbReference type="PRINTS" id="PR00344">
    <property type="entry name" value="BCTRLSENSOR"/>
</dbReference>
<evidence type="ECO:0000256" key="1">
    <source>
        <dbReference type="ARBA" id="ARBA00000085"/>
    </source>
</evidence>
<dbReference type="CDD" id="cd00082">
    <property type="entry name" value="HisKA"/>
    <property type="match status" value="1"/>
</dbReference>
<dbReference type="SMART" id="SM00387">
    <property type="entry name" value="HATPase_c"/>
    <property type="match status" value="1"/>
</dbReference>
<dbReference type="SUPFAM" id="SSF47384">
    <property type="entry name" value="Homodimeric domain of signal transducing histidine kinase"/>
    <property type="match status" value="1"/>
</dbReference>
<dbReference type="SUPFAM" id="SSF55874">
    <property type="entry name" value="ATPase domain of HSP90 chaperone/DNA topoisomerase II/histidine kinase"/>
    <property type="match status" value="1"/>
</dbReference>
<dbReference type="InterPro" id="IPR003594">
    <property type="entry name" value="HATPase_dom"/>
</dbReference>
<dbReference type="AlphaFoldDB" id="A0A165LEE8"/>
<evidence type="ECO:0000256" key="5">
    <source>
        <dbReference type="ARBA" id="ARBA00022741"/>
    </source>
</evidence>
<keyword evidence="5" id="KW-0547">Nucleotide-binding</keyword>
<comment type="catalytic activity">
    <reaction evidence="1">
        <text>ATP + protein L-histidine = ADP + protein N-phospho-L-histidine.</text>
        <dbReference type="EC" id="2.7.13.3"/>
    </reaction>
</comment>
<evidence type="ECO:0000256" key="6">
    <source>
        <dbReference type="ARBA" id="ARBA00022777"/>
    </source>
</evidence>
<proteinExistence type="predicted"/>
<dbReference type="Gene3D" id="3.30.565.10">
    <property type="entry name" value="Histidine kinase-like ATPase, C-terminal domain"/>
    <property type="match status" value="1"/>
</dbReference>
<dbReference type="EC" id="2.7.13.3" evidence="2"/>
<evidence type="ECO:0000256" key="3">
    <source>
        <dbReference type="ARBA" id="ARBA00022553"/>
    </source>
</evidence>
<reference evidence="10 11" key="1">
    <citation type="submission" date="2016-03" db="EMBL/GenBank/DDBJ databases">
        <title>Speciation and ecological success in dimly lit waters: horizontal gene transfer in a green sulfur bacteria bloom unveiled by metagenomic assembly.</title>
        <authorList>
            <person name="Llorens-Mares T."/>
            <person name="Liu Z."/>
            <person name="Allen L.Z."/>
            <person name="Rusch D.B."/>
            <person name="Craig M.T."/>
            <person name="Dupont C.L."/>
            <person name="Bryant D.A."/>
            <person name="Casamayor E.O."/>
        </authorList>
    </citation>
    <scope>NUCLEOTIDE SEQUENCE [LARGE SCALE GENOMIC DNA]</scope>
    <source>
        <strain evidence="10">CIII</strain>
    </source>
</reference>
<dbReference type="InterPro" id="IPR036097">
    <property type="entry name" value="HisK_dim/P_sf"/>
</dbReference>
<accession>A0A165LEE8</accession>
<dbReference type="PANTHER" id="PTHR43065:SF46">
    <property type="entry name" value="C4-DICARBOXYLATE TRANSPORT SENSOR PROTEIN DCTB"/>
    <property type="match status" value="1"/>
</dbReference>
<dbReference type="PANTHER" id="PTHR43065">
    <property type="entry name" value="SENSOR HISTIDINE KINASE"/>
    <property type="match status" value="1"/>
</dbReference>
<feature type="domain" description="Histidine kinase" evidence="9">
    <location>
        <begin position="521"/>
        <end position="775"/>
    </location>
</feature>
<comment type="caution">
    <text evidence="10">The sequence shown here is derived from an EMBL/GenBank/DDBJ whole genome shotgun (WGS) entry which is preliminary data.</text>
</comment>
<dbReference type="SMART" id="SM00065">
    <property type="entry name" value="GAF"/>
    <property type="match status" value="1"/>
</dbReference>
<evidence type="ECO:0000259" key="9">
    <source>
        <dbReference type="PROSITE" id="PS50109"/>
    </source>
</evidence>
<dbReference type="Pfam" id="PF02518">
    <property type="entry name" value="HATPase_c"/>
    <property type="match status" value="1"/>
</dbReference>
<dbReference type="Pfam" id="PF13185">
    <property type="entry name" value="GAF_2"/>
    <property type="match status" value="1"/>
</dbReference>
<dbReference type="InterPro" id="IPR004358">
    <property type="entry name" value="Sig_transdc_His_kin-like_C"/>
</dbReference>
<dbReference type="SUPFAM" id="SSF55781">
    <property type="entry name" value="GAF domain-like"/>
    <property type="match status" value="2"/>
</dbReference>
<evidence type="ECO:0000256" key="8">
    <source>
        <dbReference type="ARBA" id="ARBA00023012"/>
    </source>
</evidence>
<dbReference type="InterPro" id="IPR036890">
    <property type="entry name" value="HATPase_C_sf"/>
</dbReference>
<dbReference type="InterPro" id="IPR003018">
    <property type="entry name" value="GAF"/>
</dbReference>
<organism evidence="10 11">
    <name type="scientific">Pelodictyon luteolum</name>
    <dbReference type="NCBI Taxonomy" id="1100"/>
    <lineage>
        <taxon>Bacteria</taxon>
        <taxon>Pseudomonadati</taxon>
        <taxon>Chlorobiota</taxon>
        <taxon>Chlorobiia</taxon>
        <taxon>Chlorobiales</taxon>
        <taxon>Chlorobiaceae</taxon>
        <taxon>Chlorobium/Pelodictyon group</taxon>
        <taxon>Pelodictyon</taxon>
    </lineage>
</organism>
<dbReference type="InterPro" id="IPR029016">
    <property type="entry name" value="GAF-like_dom_sf"/>
</dbReference>
<keyword evidence="3" id="KW-0597">Phosphoprotein</keyword>
<keyword evidence="4" id="KW-0808">Transferase</keyword>
<evidence type="ECO:0000256" key="4">
    <source>
        <dbReference type="ARBA" id="ARBA00022679"/>
    </source>
</evidence>
<keyword evidence="7" id="KW-0067">ATP-binding</keyword>
<dbReference type="Gene3D" id="1.10.287.130">
    <property type="match status" value="1"/>
</dbReference>
<dbReference type="Proteomes" id="UP000076481">
    <property type="component" value="Unassembled WGS sequence"/>
</dbReference>
<keyword evidence="6" id="KW-0418">Kinase</keyword>
<protein>
    <recommendedName>
        <fullName evidence="2">histidine kinase</fullName>
        <ecNumber evidence="2">2.7.13.3</ecNumber>
    </recommendedName>
</protein>
<gene>
    <name evidence="10" type="ORF">A3K90_06760</name>
</gene>
<dbReference type="InterPro" id="IPR005467">
    <property type="entry name" value="His_kinase_dom"/>
</dbReference>
<dbReference type="GO" id="GO:0000155">
    <property type="term" value="F:phosphorelay sensor kinase activity"/>
    <property type="evidence" value="ECO:0007669"/>
    <property type="project" value="InterPro"/>
</dbReference>
<dbReference type="PROSITE" id="PS50109">
    <property type="entry name" value="HIS_KIN"/>
    <property type="match status" value="1"/>
</dbReference>
<evidence type="ECO:0000313" key="11">
    <source>
        <dbReference type="Proteomes" id="UP000076481"/>
    </source>
</evidence>
<name>A0A165LEE8_PELLU</name>
<evidence type="ECO:0000313" key="10">
    <source>
        <dbReference type="EMBL" id="KZK73923.1"/>
    </source>
</evidence>